<dbReference type="GO" id="GO:0005634">
    <property type="term" value="C:nucleus"/>
    <property type="evidence" value="ECO:0007669"/>
    <property type="project" value="UniProtKB-SubCell"/>
</dbReference>
<dbReference type="GO" id="GO:0009954">
    <property type="term" value="P:proximal/distal pattern formation"/>
    <property type="evidence" value="ECO:0007669"/>
    <property type="project" value="UniProtKB-ARBA"/>
</dbReference>
<keyword evidence="20" id="KW-1185">Reference proteome</keyword>
<evidence type="ECO:0000256" key="1">
    <source>
        <dbReference type="ARBA" id="ARBA00004123"/>
    </source>
</evidence>
<evidence type="ECO:0000256" key="10">
    <source>
        <dbReference type="ARBA" id="ARBA00023043"/>
    </source>
</evidence>
<feature type="repeat" description="ANK" evidence="14">
    <location>
        <begin position="310"/>
        <end position="342"/>
    </location>
</feature>
<dbReference type="EMBL" id="VEPZ02000992">
    <property type="protein sequence ID" value="KAE8704664.1"/>
    <property type="molecule type" value="Genomic_DNA"/>
</dbReference>
<dbReference type="InterPro" id="IPR024228">
    <property type="entry name" value="NPR_central_dom"/>
</dbReference>
<dbReference type="Proteomes" id="UP000436088">
    <property type="component" value="Unassembled WGS sequence"/>
</dbReference>
<dbReference type="CDD" id="cd18310">
    <property type="entry name" value="BTB_POZ_NPR_plant"/>
    <property type="match status" value="1"/>
</dbReference>
<dbReference type="SUPFAM" id="SSF48403">
    <property type="entry name" value="Ankyrin repeat"/>
    <property type="match status" value="1"/>
</dbReference>
<dbReference type="GO" id="GO:0009864">
    <property type="term" value="P:induced systemic resistance, jasmonic acid mediated signaling pathway"/>
    <property type="evidence" value="ECO:0007669"/>
    <property type="project" value="UniProtKB-ARBA"/>
</dbReference>
<feature type="region of interest" description="Disordered" evidence="16">
    <location>
        <begin position="435"/>
        <end position="457"/>
    </location>
</feature>
<sequence length="457" mass="49963">MSSFEESSRSLSLDYLNLLINGQAFSDVTFSVEGRLVHAHRCILAARSVFFRKFFCEPDSPSGLDPVGSRMSSGGAPAGSRPGVIPVNSVGYEVFLLLLQFLYTGQVSIVPQKHESRPDCSERACWHTHCTSAVDLALDTLAAARYFGVEQLALLTQKQLGSIVEKASIEDVMKVLIASRKQEVHQLWTTCSHLVAKSGLPPDVLAKHLPIDVVAKIEELRLKSSIARRSLIHHHHHHLAADLEDQKIRRMRRALDSSDVELVKLMVMGEGLNLDEALALHYAVENCSREVVKALLELGAADVNYPAGPAGKTPLHIAAEMVSPDMVAVLLDHHADPNVRTVDGVTPLDILRTLTSDFLFKGAVPGLTHIEPNKLRLCLELVQSAAMVISREEGCVNPPTWTAIYTPISDEVHNSGGGSVNLDSRMVYLNLGATDSTRMEGDDDSSSHHNSQREAMN</sequence>
<dbReference type="GO" id="GO:0000976">
    <property type="term" value="F:transcription cis-regulatory region binding"/>
    <property type="evidence" value="ECO:0007669"/>
    <property type="project" value="TreeGrafter"/>
</dbReference>
<dbReference type="InterPro" id="IPR036770">
    <property type="entry name" value="Ankyrin_rpt-contain_sf"/>
</dbReference>
<dbReference type="PROSITE" id="PS50088">
    <property type="entry name" value="ANK_REPEAT"/>
    <property type="match status" value="1"/>
</dbReference>
<dbReference type="GO" id="GO:0010434">
    <property type="term" value="P:bract formation"/>
    <property type="evidence" value="ECO:0007669"/>
    <property type="project" value="UniProtKB-ARBA"/>
</dbReference>
<dbReference type="InterPro" id="IPR002110">
    <property type="entry name" value="Ankyrin_rpt"/>
</dbReference>
<feature type="domain" description="BTB" evidence="17">
    <location>
        <begin position="26"/>
        <end position="111"/>
    </location>
</feature>
<dbReference type="InterPro" id="IPR057250">
    <property type="entry name" value="Znf_C2HC_NPR-type"/>
</dbReference>
<dbReference type="InterPro" id="IPR000210">
    <property type="entry name" value="BTB/POZ_dom"/>
</dbReference>
<dbReference type="GO" id="GO:0009944">
    <property type="term" value="P:polarity specification of adaxial/abaxial axis"/>
    <property type="evidence" value="ECO:0007669"/>
    <property type="project" value="UniProtKB-ARBA"/>
</dbReference>
<dbReference type="SMART" id="SM00225">
    <property type="entry name" value="BTB"/>
    <property type="match status" value="1"/>
</dbReference>
<keyword evidence="11" id="KW-0539">Nucleus</keyword>
<dbReference type="SMART" id="SM00248">
    <property type="entry name" value="ANK"/>
    <property type="match status" value="2"/>
</dbReference>
<evidence type="ECO:0000256" key="16">
    <source>
        <dbReference type="SAM" id="MobiDB-lite"/>
    </source>
</evidence>
<evidence type="ECO:0000256" key="5">
    <source>
        <dbReference type="ARBA" id="ARBA00022723"/>
    </source>
</evidence>
<keyword evidence="10 14" id="KW-0040">ANK repeat</keyword>
<accession>A0A6A3AJ86</accession>
<evidence type="ECO:0000256" key="2">
    <source>
        <dbReference type="ARBA" id="ARBA00004496"/>
    </source>
</evidence>
<protein>
    <submittedName>
        <fullName evidence="19">Regulatory protein NPR5</fullName>
    </submittedName>
</protein>
<dbReference type="UniPathway" id="UPA00143"/>
<comment type="caution">
    <text evidence="15">Lacks conserved residue(s) required for the propagation of feature annotation.</text>
</comment>
<dbReference type="GO" id="GO:0048439">
    <property type="term" value="P:flower morphogenesis"/>
    <property type="evidence" value="ECO:0007669"/>
    <property type="project" value="UniProtKB-ARBA"/>
</dbReference>
<dbReference type="PROSITE" id="PS52046">
    <property type="entry name" value="ZF_C2HC_NPR"/>
    <property type="match status" value="1"/>
</dbReference>
<keyword evidence="9" id="KW-0862">Zinc</keyword>
<dbReference type="InterPro" id="IPR011333">
    <property type="entry name" value="SKP1/BTB/POZ_sf"/>
</dbReference>
<dbReference type="PANTHER" id="PTHR46668:SF1">
    <property type="entry name" value="REGULATORY PROTEIN NPR5"/>
    <property type="match status" value="1"/>
</dbReference>
<evidence type="ECO:0000256" key="4">
    <source>
        <dbReference type="ARBA" id="ARBA00022490"/>
    </source>
</evidence>
<dbReference type="SUPFAM" id="SSF54695">
    <property type="entry name" value="POZ domain"/>
    <property type="match status" value="1"/>
</dbReference>
<comment type="function">
    <text evidence="13">May act as a substrate-specific adapter of an E3 ubiquitin-protein ligase complex (CUL3-RBX1-BTB) which mediates the ubiquitination and subsequent proteasomal degradation of target proteins. Acts redundantly with BOP2. BOP1/2 promote leaf and floral meristem fate and determinacy in a pathway targeting AP1 and AGL24. BOP1/2 act as transcriptional co-regulators through direct interaction with TGA factors, including PAN, a direct regulator of AP1. Controls lateral organ fate through positive regulation of adaxial-abaxial polarity genes ATHB-14/PHB, YAB1/FIL and YAB3, and through positive regulation of LOB domain-containing genes LOB, LBD6/AS2 and LBD36. Promotes and maintains a developmentally determinate state in leaf cells through the negative regulation of JAG, JGL and class I KNOX genes. Is also involved in nectary development, formation of normal abscission zones (AZs) and suppression of bract formation, probably by regulating the cell wall disorganization.</text>
</comment>
<evidence type="ECO:0000256" key="6">
    <source>
        <dbReference type="ARBA" id="ARBA00022737"/>
    </source>
</evidence>
<keyword evidence="7 15" id="KW-0863">Zinc-finger</keyword>
<proteinExistence type="inferred from homology"/>
<dbReference type="AlphaFoldDB" id="A0A6A3AJ86"/>
<dbReference type="Pfam" id="PF11900">
    <property type="entry name" value="DUF3420"/>
    <property type="match status" value="1"/>
</dbReference>
<dbReference type="GO" id="GO:0010582">
    <property type="term" value="P:floral meristem determinacy"/>
    <property type="evidence" value="ECO:0007669"/>
    <property type="project" value="UniProtKB-ARBA"/>
</dbReference>
<dbReference type="PANTHER" id="PTHR46668">
    <property type="entry name" value="BTB/POZ DOMAIN AND ANKYRIN REPEAT-CONTAINING PROTEIN NH5.2"/>
    <property type="match status" value="1"/>
</dbReference>
<keyword evidence="6" id="KW-0677">Repeat</keyword>
<evidence type="ECO:0000313" key="20">
    <source>
        <dbReference type="Proteomes" id="UP000436088"/>
    </source>
</evidence>
<dbReference type="GO" id="GO:0016567">
    <property type="term" value="P:protein ubiquitination"/>
    <property type="evidence" value="ECO:0007669"/>
    <property type="project" value="UniProtKB-UniPathway"/>
</dbReference>
<dbReference type="PROSITE" id="PS50297">
    <property type="entry name" value="ANK_REP_REGION"/>
    <property type="match status" value="1"/>
</dbReference>
<dbReference type="GO" id="GO:0010227">
    <property type="term" value="P:floral organ abscission"/>
    <property type="evidence" value="ECO:0007669"/>
    <property type="project" value="UniProtKB-ARBA"/>
</dbReference>
<dbReference type="InterPro" id="IPR044284">
    <property type="entry name" value="NPR5/6"/>
</dbReference>
<evidence type="ECO:0000259" key="17">
    <source>
        <dbReference type="PROSITE" id="PS50097"/>
    </source>
</evidence>
<keyword evidence="5" id="KW-0479">Metal-binding</keyword>
<comment type="subcellular location">
    <subcellularLocation>
        <location evidence="2">Cytoplasm</location>
    </subcellularLocation>
    <subcellularLocation>
        <location evidence="1">Nucleus</location>
    </subcellularLocation>
</comment>
<evidence type="ECO:0000256" key="3">
    <source>
        <dbReference type="ARBA" id="ARBA00004906"/>
    </source>
</evidence>
<dbReference type="Gene3D" id="1.25.40.20">
    <property type="entry name" value="Ankyrin repeat-containing domain"/>
    <property type="match status" value="1"/>
</dbReference>
<keyword evidence="4" id="KW-0963">Cytoplasm</keyword>
<reference evidence="19" key="1">
    <citation type="submission" date="2019-09" db="EMBL/GenBank/DDBJ databases">
        <title>Draft genome information of white flower Hibiscus syriacus.</title>
        <authorList>
            <person name="Kim Y.-M."/>
        </authorList>
    </citation>
    <scope>NUCLEOTIDE SEQUENCE [LARGE SCALE GENOMIC DNA]</scope>
    <source>
        <strain evidence="19">YM2019G1</strain>
    </source>
</reference>
<evidence type="ECO:0000256" key="15">
    <source>
        <dbReference type="PROSITE-ProRule" id="PRU01391"/>
    </source>
</evidence>
<evidence type="ECO:0000256" key="9">
    <source>
        <dbReference type="ARBA" id="ARBA00022833"/>
    </source>
</evidence>
<evidence type="ECO:0000256" key="12">
    <source>
        <dbReference type="ARBA" id="ARBA00044752"/>
    </source>
</evidence>
<gene>
    <name evidence="19" type="ORF">F3Y22_tig00110450pilonHSYRG01205</name>
</gene>
<feature type="domain" description="C2HC NPR-type" evidence="18">
    <location>
        <begin position="117"/>
        <end position="131"/>
    </location>
</feature>
<evidence type="ECO:0000256" key="11">
    <source>
        <dbReference type="ARBA" id="ARBA00023242"/>
    </source>
</evidence>
<comment type="caution">
    <text evidence="19">The sequence shown here is derived from an EMBL/GenBank/DDBJ whole genome shotgun (WGS) entry which is preliminary data.</text>
</comment>
<comment type="similarity">
    <text evidence="12">Belongs to the plant 'ANKYRIN-BTB/POZ' family. 'NOOT-BOP-COCH-like' (NBCL) subfamily.</text>
</comment>
<evidence type="ECO:0000313" key="19">
    <source>
        <dbReference type="EMBL" id="KAE8704664.1"/>
    </source>
</evidence>
<evidence type="ECO:0000256" key="13">
    <source>
        <dbReference type="ARBA" id="ARBA00056672"/>
    </source>
</evidence>
<dbReference type="GO" id="GO:0008270">
    <property type="term" value="F:zinc ion binding"/>
    <property type="evidence" value="ECO:0007669"/>
    <property type="project" value="UniProtKB-KW"/>
</dbReference>
<dbReference type="OrthoDB" id="45365at2759"/>
<evidence type="ECO:0000256" key="14">
    <source>
        <dbReference type="PROSITE-ProRule" id="PRU00023"/>
    </source>
</evidence>
<dbReference type="PROSITE" id="PS50097">
    <property type="entry name" value="BTB"/>
    <property type="match status" value="1"/>
</dbReference>
<dbReference type="FunFam" id="1.25.40.20:FF:000058">
    <property type="entry name" value="regulatory protein NPR5 isoform X2"/>
    <property type="match status" value="1"/>
</dbReference>
<dbReference type="Gene3D" id="3.30.710.10">
    <property type="entry name" value="Potassium Channel Kv1.1, Chain A"/>
    <property type="match status" value="1"/>
</dbReference>
<dbReference type="Pfam" id="PF12796">
    <property type="entry name" value="Ank_2"/>
    <property type="match status" value="1"/>
</dbReference>
<keyword evidence="8" id="KW-0833">Ubl conjugation pathway</keyword>
<dbReference type="GO" id="GO:0006355">
    <property type="term" value="P:regulation of DNA-templated transcription"/>
    <property type="evidence" value="ECO:0007669"/>
    <property type="project" value="TreeGrafter"/>
</dbReference>
<evidence type="ECO:0000256" key="7">
    <source>
        <dbReference type="ARBA" id="ARBA00022771"/>
    </source>
</evidence>
<organism evidence="19 20">
    <name type="scientific">Hibiscus syriacus</name>
    <name type="common">Rose of Sharon</name>
    <dbReference type="NCBI Taxonomy" id="106335"/>
    <lineage>
        <taxon>Eukaryota</taxon>
        <taxon>Viridiplantae</taxon>
        <taxon>Streptophyta</taxon>
        <taxon>Embryophyta</taxon>
        <taxon>Tracheophyta</taxon>
        <taxon>Spermatophyta</taxon>
        <taxon>Magnoliopsida</taxon>
        <taxon>eudicotyledons</taxon>
        <taxon>Gunneridae</taxon>
        <taxon>Pentapetalae</taxon>
        <taxon>rosids</taxon>
        <taxon>malvids</taxon>
        <taxon>Malvales</taxon>
        <taxon>Malvaceae</taxon>
        <taxon>Malvoideae</taxon>
        <taxon>Hibiscus</taxon>
    </lineage>
</organism>
<evidence type="ECO:0000256" key="8">
    <source>
        <dbReference type="ARBA" id="ARBA00022786"/>
    </source>
</evidence>
<evidence type="ECO:0000259" key="18">
    <source>
        <dbReference type="PROSITE" id="PS52046"/>
    </source>
</evidence>
<dbReference type="FunFam" id="3.30.710.10:FF:000084">
    <property type="entry name" value="regulatory protein NPR5 isoform X1"/>
    <property type="match status" value="1"/>
</dbReference>
<comment type="pathway">
    <text evidence="3">Protein modification; protein ubiquitination.</text>
</comment>
<dbReference type="Pfam" id="PF00651">
    <property type="entry name" value="BTB"/>
    <property type="match status" value="1"/>
</dbReference>
<dbReference type="GO" id="GO:0005737">
    <property type="term" value="C:cytoplasm"/>
    <property type="evidence" value="ECO:0007669"/>
    <property type="project" value="UniProtKB-SubCell"/>
</dbReference>
<name>A0A6A3AJ86_HIBSY</name>